<evidence type="ECO:0000256" key="10">
    <source>
        <dbReference type="SAM" id="SignalP"/>
    </source>
</evidence>
<feature type="domain" description="CopC" evidence="11">
    <location>
        <begin position="30"/>
        <end position="122"/>
    </location>
</feature>
<dbReference type="OrthoDB" id="5242236at2"/>
<dbReference type="AlphaFoldDB" id="A0A3N6WQ08"/>
<evidence type="ECO:0000259" key="11">
    <source>
        <dbReference type="Pfam" id="PF04234"/>
    </source>
</evidence>
<evidence type="ECO:0000256" key="9">
    <source>
        <dbReference type="SAM" id="Phobius"/>
    </source>
</evidence>
<feature type="transmembrane region" description="Helical" evidence="9">
    <location>
        <begin position="324"/>
        <end position="343"/>
    </location>
</feature>
<accession>A0A3N6WQ08</accession>
<dbReference type="GO" id="GO:0006825">
    <property type="term" value="P:copper ion transport"/>
    <property type="evidence" value="ECO:0007669"/>
    <property type="project" value="InterPro"/>
</dbReference>
<proteinExistence type="predicted"/>
<gene>
    <name evidence="13" type="ORF">EHW97_03830</name>
</gene>
<keyword evidence="5 10" id="KW-0732">Signal</keyword>
<organism evidence="13 14">
    <name type="scientific">Aeromicrobium camelliae</name>
    <dbReference type="NCBI Taxonomy" id="1538144"/>
    <lineage>
        <taxon>Bacteria</taxon>
        <taxon>Bacillati</taxon>
        <taxon>Actinomycetota</taxon>
        <taxon>Actinomycetes</taxon>
        <taxon>Propionibacteriales</taxon>
        <taxon>Nocardioidaceae</taxon>
        <taxon>Aeromicrobium</taxon>
    </lineage>
</organism>
<dbReference type="GO" id="GO:0046688">
    <property type="term" value="P:response to copper ion"/>
    <property type="evidence" value="ECO:0007669"/>
    <property type="project" value="InterPro"/>
</dbReference>
<dbReference type="PANTHER" id="PTHR34820">
    <property type="entry name" value="INNER MEMBRANE PROTEIN YEBZ"/>
    <property type="match status" value="1"/>
</dbReference>
<keyword evidence="2" id="KW-1003">Cell membrane</keyword>
<evidence type="ECO:0000256" key="4">
    <source>
        <dbReference type="ARBA" id="ARBA00022723"/>
    </source>
</evidence>
<dbReference type="RefSeq" id="WP_124235834.1">
    <property type="nucleotide sequence ID" value="NZ_JBHUFI010000009.1"/>
</dbReference>
<keyword evidence="3 9" id="KW-0812">Transmembrane</keyword>
<evidence type="ECO:0000256" key="1">
    <source>
        <dbReference type="ARBA" id="ARBA00004651"/>
    </source>
</evidence>
<dbReference type="GO" id="GO:0042597">
    <property type="term" value="C:periplasmic space"/>
    <property type="evidence" value="ECO:0007669"/>
    <property type="project" value="InterPro"/>
</dbReference>
<dbReference type="InterPro" id="IPR007348">
    <property type="entry name" value="CopC_dom"/>
</dbReference>
<dbReference type="SUPFAM" id="SSF81296">
    <property type="entry name" value="E set domains"/>
    <property type="match status" value="1"/>
</dbReference>
<dbReference type="InterPro" id="IPR008620">
    <property type="entry name" value="FixH"/>
</dbReference>
<evidence type="ECO:0000256" key="3">
    <source>
        <dbReference type="ARBA" id="ARBA00022692"/>
    </source>
</evidence>
<dbReference type="GO" id="GO:0005886">
    <property type="term" value="C:plasma membrane"/>
    <property type="evidence" value="ECO:0007669"/>
    <property type="project" value="UniProtKB-SubCell"/>
</dbReference>
<feature type="signal peptide" evidence="10">
    <location>
        <begin position="1"/>
        <end position="29"/>
    </location>
</feature>
<feature type="transmembrane region" description="Helical" evidence="9">
    <location>
        <begin position="253"/>
        <end position="271"/>
    </location>
</feature>
<sequence>MTAQLARRGLLAGLVAWLFLVLTPAPVQAHANLVETDPADGQVVATAPETITARFDEPVSLAAAGNQLFDAQGDPVDAEFVVRDDALEITPGEELGDGTYVLSWRVISADSHPVTGGITFSVGAPSENVVTVPVVQAEREVTLLKGIAEFVRYAGVLLFAGLAVFVAVLATPVTRRDDALRGRLLRGTLIAGLAAVVGAIALVPLTALWESGEGLSAAASAFTRSGPAVAAASLVALGVAIGWFALRLRHAPLTGGAIGLTLGSLIIVGHTRSYGPFWLVLAADLLHVAAAATWIGGVIGLLIVLRSRPRTTDAAETVSRFSSLAAWAVLLLGLTAAALYWRIAGSIEGLWETAYGRLVLAKLAATVIVAAIGGWNRRTLVPRVEQSKDAARTLRRTLAAEAALLAVVVGLTSALVGAAPPVSTPSAAADEPEPTALVLDVGEDATAEIRVTPGERGVNAVEVALTDADGQPLDLEEAPQLSVALEASDIGPFDRPLSSTRPGRYEATADFPLSGTWTLRLSVRLSQFEAPVVSGEVEIP</sequence>
<dbReference type="PANTHER" id="PTHR34820:SF4">
    <property type="entry name" value="INNER MEMBRANE PROTEIN YEBZ"/>
    <property type="match status" value="1"/>
</dbReference>
<keyword evidence="14" id="KW-1185">Reference proteome</keyword>
<comment type="caution">
    <text evidence="13">The sequence shown here is derived from an EMBL/GenBank/DDBJ whole genome shotgun (WGS) entry which is preliminary data.</text>
</comment>
<protein>
    <recommendedName>
        <fullName evidence="15">Copper resistance protein CopC</fullName>
    </recommendedName>
</protein>
<feature type="domain" description="Copper resistance protein D" evidence="12">
    <location>
        <begin position="316"/>
        <end position="415"/>
    </location>
</feature>
<dbReference type="Pfam" id="PF05425">
    <property type="entry name" value="CopD"/>
    <property type="match status" value="1"/>
</dbReference>
<dbReference type="Gene3D" id="2.60.40.1220">
    <property type="match status" value="1"/>
</dbReference>
<dbReference type="Pfam" id="PF04234">
    <property type="entry name" value="CopC"/>
    <property type="match status" value="1"/>
</dbReference>
<keyword evidence="7" id="KW-0186">Copper</keyword>
<evidence type="ECO:0000313" key="14">
    <source>
        <dbReference type="Proteomes" id="UP000275225"/>
    </source>
</evidence>
<keyword evidence="4" id="KW-0479">Metal-binding</keyword>
<feature type="transmembrane region" description="Helical" evidence="9">
    <location>
        <begin position="228"/>
        <end position="246"/>
    </location>
</feature>
<dbReference type="Proteomes" id="UP000275225">
    <property type="component" value="Unassembled WGS sequence"/>
</dbReference>
<dbReference type="GO" id="GO:0005507">
    <property type="term" value="F:copper ion binding"/>
    <property type="evidence" value="ECO:0007669"/>
    <property type="project" value="InterPro"/>
</dbReference>
<name>A0A3N6WQ08_9ACTN</name>
<keyword evidence="6 9" id="KW-1133">Transmembrane helix</keyword>
<comment type="subcellular location">
    <subcellularLocation>
        <location evidence="1">Cell membrane</location>
        <topology evidence="1">Multi-pass membrane protein</topology>
    </subcellularLocation>
</comment>
<dbReference type="InterPro" id="IPR014756">
    <property type="entry name" value="Ig_E-set"/>
</dbReference>
<feature type="transmembrane region" description="Helical" evidence="9">
    <location>
        <begin position="150"/>
        <end position="172"/>
    </location>
</feature>
<evidence type="ECO:0000313" key="13">
    <source>
        <dbReference type="EMBL" id="RQN09380.1"/>
    </source>
</evidence>
<feature type="chain" id="PRO_5038456784" description="Copper resistance protein CopC" evidence="10">
    <location>
        <begin position="30"/>
        <end position="540"/>
    </location>
</feature>
<evidence type="ECO:0000256" key="7">
    <source>
        <dbReference type="ARBA" id="ARBA00023008"/>
    </source>
</evidence>
<evidence type="ECO:0000256" key="2">
    <source>
        <dbReference type="ARBA" id="ARBA00022475"/>
    </source>
</evidence>
<evidence type="ECO:0008006" key="15">
    <source>
        <dbReference type="Google" id="ProtNLM"/>
    </source>
</evidence>
<evidence type="ECO:0000259" key="12">
    <source>
        <dbReference type="Pfam" id="PF05425"/>
    </source>
</evidence>
<dbReference type="InterPro" id="IPR014755">
    <property type="entry name" value="Cu-Rt/internalin_Ig-like"/>
</dbReference>
<evidence type="ECO:0000256" key="5">
    <source>
        <dbReference type="ARBA" id="ARBA00022729"/>
    </source>
</evidence>
<evidence type="ECO:0000256" key="8">
    <source>
        <dbReference type="ARBA" id="ARBA00023136"/>
    </source>
</evidence>
<dbReference type="EMBL" id="RQJX01000003">
    <property type="protein sequence ID" value="RQN09380.1"/>
    <property type="molecule type" value="Genomic_DNA"/>
</dbReference>
<feature type="transmembrane region" description="Helical" evidence="9">
    <location>
        <begin position="184"/>
        <end position="208"/>
    </location>
</feature>
<feature type="transmembrane region" description="Helical" evidence="9">
    <location>
        <begin position="277"/>
        <end position="304"/>
    </location>
</feature>
<reference evidence="13 14" key="1">
    <citation type="submission" date="2018-11" db="EMBL/GenBank/DDBJ databases">
        <authorList>
            <person name="Li F."/>
        </authorList>
    </citation>
    <scope>NUCLEOTIDE SEQUENCE [LARGE SCALE GENOMIC DNA]</scope>
    <source>
        <strain evidence="13 14">YS17T</strain>
    </source>
</reference>
<dbReference type="InterPro" id="IPR008457">
    <property type="entry name" value="Cu-R_CopD_dom"/>
</dbReference>
<dbReference type="Pfam" id="PF05751">
    <property type="entry name" value="FixH"/>
    <property type="match status" value="1"/>
</dbReference>
<feature type="transmembrane region" description="Helical" evidence="9">
    <location>
        <begin position="355"/>
        <end position="376"/>
    </location>
</feature>
<keyword evidence="8 9" id="KW-0472">Membrane</keyword>
<evidence type="ECO:0000256" key="6">
    <source>
        <dbReference type="ARBA" id="ARBA00022989"/>
    </source>
</evidence>
<feature type="transmembrane region" description="Helical" evidence="9">
    <location>
        <begin position="397"/>
        <end position="419"/>
    </location>
</feature>
<dbReference type="InterPro" id="IPR032694">
    <property type="entry name" value="CopC/D"/>
</dbReference>